<keyword evidence="5" id="KW-1185">Reference proteome</keyword>
<dbReference type="SMART" id="SM00318">
    <property type="entry name" value="SNc"/>
    <property type="match status" value="1"/>
</dbReference>
<feature type="region of interest" description="Disordered" evidence="1">
    <location>
        <begin position="18"/>
        <end position="42"/>
    </location>
</feature>
<dbReference type="PROSITE" id="PS01123">
    <property type="entry name" value="TNASE_1"/>
    <property type="match status" value="1"/>
</dbReference>
<gene>
    <name evidence="4" type="ORF">JQC72_14735</name>
</gene>
<dbReference type="EMBL" id="JAFHAP010000016">
    <property type="protein sequence ID" value="MBN2910754.1"/>
    <property type="molecule type" value="Genomic_DNA"/>
</dbReference>
<evidence type="ECO:0000259" key="3">
    <source>
        <dbReference type="PROSITE" id="PS50830"/>
    </source>
</evidence>
<feature type="signal peptide" evidence="2">
    <location>
        <begin position="1"/>
        <end position="17"/>
    </location>
</feature>
<evidence type="ECO:0000313" key="4">
    <source>
        <dbReference type="EMBL" id="MBN2910754.1"/>
    </source>
</evidence>
<organism evidence="4 5">
    <name type="scientific">Polycladomyces zharkentensis</name>
    <dbReference type="NCBI Taxonomy" id="2807616"/>
    <lineage>
        <taxon>Bacteria</taxon>
        <taxon>Bacillati</taxon>
        <taxon>Bacillota</taxon>
        <taxon>Bacilli</taxon>
        <taxon>Bacillales</taxon>
        <taxon>Thermoactinomycetaceae</taxon>
        <taxon>Polycladomyces</taxon>
    </lineage>
</organism>
<feature type="compositionally biased region" description="Pro residues" evidence="1">
    <location>
        <begin position="19"/>
        <end position="31"/>
    </location>
</feature>
<dbReference type="SUPFAM" id="SSF50199">
    <property type="entry name" value="Staphylococcal nuclease"/>
    <property type="match status" value="1"/>
</dbReference>
<dbReference type="PROSITE" id="PS51257">
    <property type="entry name" value="PROKAR_LIPOPROTEIN"/>
    <property type="match status" value="1"/>
</dbReference>
<proteinExistence type="predicted"/>
<feature type="domain" description="TNase-like" evidence="3">
    <location>
        <begin position="34"/>
        <end position="167"/>
    </location>
</feature>
<comment type="caution">
    <text evidence="4">The sequence shown here is derived from an EMBL/GenBank/DDBJ whole genome shotgun (WGS) entry which is preliminary data.</text>
</comment>
<dbReference type="InterPro" id="IPR002071">
    <property type="entry name" value="Thermonucl_AS"/>
</dbReference>
<name>A0ABS2WMY3_9BACL</name>
<dbReference type="PROSITE" id="PS50830">
    <property type="entry name" value="TNASE_3"/>
    <property type="match status" value="1"/>
</dbReference>
<dbReference type="Proteomes" id="UP001177120">
    <property type="component" value="Unassembled WGS sequence"/>
</dbReference>
<dbReference type="Pfam" id="PF00565">
    <property type="entry name" value="SNase"/>
    <property type="match status" value="1"/>
</dbReference>
<reference evidence="4" key="1">
    <citation type="journal article" date="2024" name="Int. J. Syst. Evol. Microbiol.">
        <title>Polycladomyces zharkentensis sp. nov., a novel thermophilic cellulose- and starch-degrading member of the Bacillota from a geothermal aquifer in Kazakhstan.</title>
        <authorList>
            <person name="Mashzhan A."/>
            <person name="Kistaubayeva A."/>
            <person name="Javier-Lopez R."/>
            <person name="Bissenova U."/>
            <person name="Bissenbay A."/>
            <person name="Birkeland N.K."/>
        </authorList>
    </citation>
    <scope>NUCLEOTIDE SEQUENCE</scope>
    <source>
        <strain evidence="4">ZKZ2T</strain>
    </source>
</reference>
<dbReference type="InterPro" id="IPR016071">
    <property type="entry name" value="Staphylococal_nuclease_OB-fold"/>
</dbReference>
<dbReference type="RefSeq" id="WP_205496972.1">
    <property type="nucleotide sequence ID" value="NZ_JAFHAP010000016.1"/>
</dbReference>
<keyword evidence="2" id="KW-0732">Signal</keyword>
<protein>
    <submittedName>
        <fullName evidence="4">Thermonuclease family protein</fullName>
    </submittedName>
</protein>
<dbReference type="Gene3D" id="2.40.50.90">
    <property type="match status" value="1"/>
</dbReference>
<evidence type="ECO:0000256" key="1">
    <source>
        <dbReference type="SAM" id="MobiDB-lite"/>
    </source>
</evidence>
<dbReference type="InterPro" id="IPR035437">
    <property type="entry name" value="SNase_OB-fold_sf"/>
</dbReference>
<evidence type="ECO:0000256" key="2">
    <source>
        <dbReference type="SAM" id="SignalP"/>
    </source>
</evidence>
<sequence>MKKLWVFLLAVVLLAGCNPPTPPEKPNPPDDQPNGYESSIDDVVDGDTVHLKNPVLGTTKVRMLSIDAPETNYQGKSQGKYGEEAKVYLKQLLPEGTKVKVIPGKQAKDDYGRLLAYIQKGDMDVNREMILQGKAVPYIIYPNFERVQPYLDSLNEAKKDGRGIWNPDDPLEELPYEFRLRVGHRQPDKYAGNYKTKEYVEPDQYKDILIEQRVFFWNEEDAKKAGYKKK</sequence>
<feature type="chain" id="PRO_5045836189" evidence="2">
    <location>
        <begin position="18"/>
        <end position="230"/>
    </location>
</feature>
<accession>A0ABS2WMY3</accession>
<evidence type="ECO:0000313" key="5">
    <source>
        <dbReference type="Proteomes" id="UP001177120"/>
    </source>
</evidence>